<dbReference type="KEGG" id="puo:RZN69_06125"/>
<organism evidence="1 2">
    <name type="scientific">Rubellicoccus peritrichatus</name>
    <dbReference type="NCBI Taxonomy" id="3080537"/>
    <lineage>
        <taxon>Bacteria</taxon>
        <taxon>Pseudomonadati</taxon>
        <taxon>Verrucomicrobiota</taxon>
        <taxon>Opitutia</taxon>
        <taxon>Puniceicoccales</taxon>
        <taxon>Cerasicoccaceae</taxon>
        <taxon>Rubellicoccus</taxon>
    </lineage>
</organism>
<dbReference type="AlphaFoldDB" id="A0AAQ3QX54"/>
<name>A0AAQ3QX54_9BACT</name>
<evidence type="ECO:0000313" key="2">
    <source>
        <dbReference type="Proteomes" id="UP001304300"/>
    </source>
</evidence>
<accession>A0AAQ3QX54</accession>
<keyword evidence="2" id="KW-1185">Reference proteome</keyword>
<dbReference type="EMBL" id="CP136920">
    <property type="protein sequence ID" value="WOO42662.1"/>
    <property type="molecule type" value="Genomic_DNA"/>
</dbReference>
<reference evidence="1 2" key="1">
    <citation type="submission" date="2023-10" db="EMBL/GenBank/DDBJ databases">
        <title>Rubellicoccus peritrichatus gen. nov., sp. nov., isolated from an algae of coral reef tank.</title>
        <authorList>
            <person name="Luo J."/>
        </authorList>
    </citation>
    <scope>NUCLEOTIDE SEQUENCE [LARGE SCALE GENOMIC DNA]</scope>
    <source>
        <strain evidence="1 2">CR14</strain>
    </source>
</reference>
<evidence type="ECO:0000313" key="1">
    <source>
        <dbReference type="EMBL" id="WOO42662.1"/>
    </source>
</evidence>
<sequence>MKTIFYFVFFYGIHVFSLKAENDLYVNYIEINGYTIVYVYGYINTESLTQKDSDQSASEFYLKTDDAQFSFNGDLDGNGTYDTSVISYYEATFSTTHMTGNADDSFGIGSEIRFSDSPGAYYVSSSDDGVRAYGSDSAITQMHLTPLLQDDESIAWELGIDESYNGEFISMFIVLDYSLSDLGLSDGDYSHVDFEDVIESTQILQRAHRVNSQTSELYTTLLSSISDNLPGYYDEIVDDVLNPIWDGSYDSGLSRVDLKNIWSYVHAVDESGIILYMNDHATWGVLYRSEGDDSELYLYTFREIRGRHFHRL</sequence>
<protein>
    <submittedName>
        <fullName evidence="1">Uncharacterized protein</fullName>
    </submittedName>
</protein>
<dbReference type="RefSeq" id="WP_317835187.1">
    <property type="nucleotide sequence ID" value="NZ_CP136920.1"/>
</dbReference>
<proteinExistence type="predicted"/>
<dbReference type="Proteomes" id="UP001304300">
    <property type="component" value="Chromosome"/>
</dbReference>
<gene>
    <name evidence="1" type="ORF">RZN69_06125</name>
</gene>